<dbReference type="PANTHER" id="PTHR43065">
    <property type="entry name" value="SENSOR HISTIDINE KINASE"/>
    <property type="match status" value="1"/>
</dbReference>
<dbReference type="InterPro" id="IPR003661">
    <property type="entry name" value="HisK_dim/P_dom"/>
</dbReference>
<dbReference type="Gene3D" id="1.10.287.130">
    <property type="match status" value="1"/>
</dbReference>
<dbReference type="InterPro" id="IPR005467">
    <property type="entry name" value="His_kinase_dom"/>
</dbReference>
<dbReference type="InterPro" id="IPR003018">
    <property type="entry name" value="GAF"/>
</dbReference>
<keyword evidence="7" id="KW-0808">Transferase</keyword>
<evidence type="ECO:0000313" key="17">
    <source>
        <dbReference type="Proteomes" id="UP001589773"/>
    </source>
</evidence>
<dbReference type="SUPFAM" id="SSF47384">
    <property type="entry name" value="Homodimeric domain of signal transducing histidine kinase"/>
    <property type="match status" value="1"/>
</dbReference>
<comment type="catalytic activity">
    <reaction evidence="1">
        <text>ATP + protein L-histidine = ADP + protein N-phospho-L-histidine.</text>
        <dbReference type="EC" id="2.7.13.3"/>
    </reaction>
</comment>
<keyword evidence="11" id="KW-0157">Chromophore</keyword>
<dbReference type="SMART" id="SM00387">
    <property type="entry name" value="HATPase_c"/>
    <property type="match status" value="1"/>
</dbReference>
<evidence type="ECO:0000256" key="12">
    <source>
        <dbReference type="ARBA" id="ARBA00023012"/>
    </source>
</evidence>
<dbReference type="Gene3D" id="3.30.450.40">
    <property type="match status" value="1"/>
</dbReference>
<evidence type="ECO:0000256" key="9">
    <source>
        <dbReference type="ARBA" id="ARBA00022777"/>
    </source>
</evidence>
<dbReference type="InterPro" id="IPR016132">
    <property type="entry name" value="Phyto_chromo_attachment"/>
</dbReference>
<keyword evidence="6" id="KW-0716">Sensory transduction</keyword>
<keyword evidence="8" id="KW-0547">Nucleotide-binding</keyword>
<reference evidence="16 17" key="1">
    <citation type="submission" date="2024-09" db="EMBL/GenBank/DDBJ databases">
        <authorList>
            <person name="Sun Q."/>
            <person name="Mori K."/>
        </authorList>
    </citation>
    <scope>NUCLEOTIDE SEQUENCE [LARGE SCALE GENOMIC DNA]</scope>
    <source>
        <strain evidence="16 17">CCM 7792</strain>
    </source>
</reference>
<dbReference type="Pfam" id="PF08446">
    <property type="entry name" value="PAS_2"/>
    <property type="match status" value="1"/>
</dbReference>
<evidence type="ECO:0000256" key="13">
    <source>
        <dbReference type="ARBA" id="ARBA00023170"/>
    </source>
</evidence>
<keyword evidence="4" id="KW-0600">Photoreceptor protein</keyword>
<evidence type="ECO:0000256" key="4">
    <source>
        <dbReference type="ARBA" id="ARBA00022543"/>
    </source>
</evidence>
<dbReference type="Gene3D" id="3.30.565.10">
    <property type="entry name" value="Histidine kinase-like ATPase, C-terminal domain"/>
    <property type="match status" value="1"/>
</dbReference>
<dbReference type="EC" id="2.7.13.3" evidence="3"/>
<name>A0ABV6FGV6_9BURK</name>
<keyword evidence="17" id="KW-1185">Reference proteome</keyword>
<dbReference type="InterPro" id="IPR003594">
    <property type="entry name" value="HATPase_dom"/>
</dbReference>
<dbReference type="SUPFAM" id="SSF55874">
    <property type="entry name" value="ATPase domain of HSP90 chaperone/DNA topoisomerase II/histidine kinase"/>
    <property type="match status" value="1"/>
</dbReference>
<evidence type="ECO:0000259" key="14">
    <source>
        <dbReference type="PROSITE" id="PS50046"/>
    </source>
</evidence>
<evidence type="ECO:0000313" key="16">
    <source>
        <dbReference type="EMBL" id="MFC0252569.1"/>
    </source>
</evidence>
<evidence type="ECO:0000256" key="2">
    <source>
        <dbReference type="ARBA" id="ARBA00006402"/>
    </source>
</evidence>
<dbReference type="PANTHER" id="PTHR43065:SF10">
    <property type="entry name" value="PEROXIDE STRESS-ACTIVATED HISTIDINE KINASE MAK3"/>
    <property type="match status" value="1"/>
</dbReference>
<dbReference type="Gene3D" id="3.30.450.20">
    <property type="entry name" value="PAS domain"/>
    <property type="match status" value="1"/>
</dbReference>
<dbReference type="InterPro" id="IPR029016">
    <property type="entry name" value="GAF-like_dom_sf"/>
</dbReference>
<dbReference type="Proteomes" id="UP001589773">
    <property type="component" value="Unassembled WGS sequence"/>
</dbReference>
<dbReference type="InterPro" id="IPR013654">
    <property type="entry name" value="PAS_2"/>
</dbReference>
<dbReference type="Gene3D" id="3.30.450.270">
    <property type="match status" value="1"/>
</dbReference>
<keyword evidence="12" id="KW-0902">Two-component regulatory system</keyword>
<dbReference type="InterPro" id="IPR043150">
    <property type="entry name" value="Phytochrome_PHY_sf"/>
</dbReference>
<dbReference type="EMBL" id="JBHLWP010000011">
    <property type="protein sequence ID" value="MFC0252569.1"/>
    <property type="molecule type" value="Genomic_DNA"/>
</dbReference>
<dbReference type="Pfam" id="PF00512">
    <property type="entry name" value="HisKA"/>
    <property type="match status" value="1"/>
</dbReference>
<evidence type="ECO:0000256" key="1">
    <source>
        <dbReference type="ARBA" id="ARBA00000085"/>
    </source>
</evidence>
<comment type="caution">
    <text evidence="16">The sequence shown here is derived from an EMBL/GenBank/DDBJ whole genome shotgun (WGS) entry which is preliminary data.</text>
</comment>
<evidence type="ECO:0000256" key="5">
    <source>
        <dbReference type="ARBA" id="ARBA00022553"/>
    </source>
</evidence>
<dbReference type="InterPro" id="IPR035965">
    <property type="entry name" value="PAS-like_dom_sf"/>
</dbReference>
<dbReference type="SUPFAM" id="SSF55785">
    <property type="entry name" value="PYP-like sensor domain (PAS domain)"/>
    <property type="match status" value="1"/>
</dbReference>
<protein>
    <recommendedName>
        <fullName evidence="3">histidine kinase</fullName>
        <ecNumber evidence="3">2.7.13.3</ecNumber>
    </recommendedName>
</protein>
<evidence type="ECO:0000256" key="3">
    <source>
        <dbReference type="ARBA" id="ARBA00012438"/>
    </source>
</evidence>
<dbReference type="InterPro" id="IPR013515">
    <property type="entry name" value="Phytochrome_cen-reg"/>
</dbReference>
<dbReference type="InterPro" id="IPR036097">
    <property type="entry name" value="HisK_dim/P_sf"/>
</dbReference>
<sequence length="728" mass="79662">MKGTSVVPMEHGRQVDLLNCADEPIHIPGSIQPHGALLFFNAEGALEGWSANAGALLGVELEPGAPYASLALPPAALELLLDYLGPGDAELTPSTVPVCVNGTDYDCVVHAAFGRVVAEFEQREVGADEVARFAVKAHASIDRLRRQKTIDGLLSIAVDQIREITGFDRVMAYRFRPDDSGDVVAESRREDLVPYLGQRYPASDIPAQARRLYILNTLRSIVDVQYEAMPLLGAPDAMALDMSHSVLRSVSPVHIEYLKNMGVGASMSVSIVINGRLWGLIACHHMSRKLVPYSIRMAADVLAQVMGSTIHSIESRLESQMVERSASTRTKLVEDLLLEDDPLETFGRFADAILAATQAQAQVTSYYGRIRVHGDVPEDLAEAIVASLPETHDLVVREKLDDWPEPVRARLGKWVGLLALPFDPAANGWNVLLRVEQIEQVAWGGRPEKTTTFGPLGERLTPRGSFDAWYETVRGHAHPWESTILANGRLTLAELVRVMTSRRAQTEATRAQLLAMLGHDLRDPLHSINMAGMVLEKGSAQPTLGKRIQSSTSRMQRMISQVLDMSRIDGGLGLGVTLEPVNLTALVEDLIDEARLAYPTIPFQLTCDEPAMVNADSGRMGQVLSNLLSNARHHGEAGKPVRVCVKVEGREAVVDVCNTGAPIAPEIVTTLFNPFKRASLNNPRNRTGMGLGLYIAQQIVREHHGEIAYRHDGNEVIFSVRLPLLDQT</sequence>
<evidence type="ECO:0000256" key="6">
    <source>
        <dbReference type="ARBA" id="ARBA00022606"/>
    </source>
</evidence>
<evidence type="ECO:0000256" key="10">
    <source>
        <dbReference type="ARBA" id="ARBA00022840"/>
    </source>
</evidence>
<dbReference type="RefSeq" id="WP_379679352.1">
    <property type="nucleotide sequence ID" value="NZ_JBHLWP010000011.1"/>
</dbReference>
<dbReference type="SUPFAM" id="SSF55781">
    <property type="entry name" value="GAF domain-like"/>
    <property type="match status" value="2"/>
</dbReference>
<keyword evidence="5" id="KW-0597">Phosphoprotein</keyword>
<dbReference type="Pfam" id="PF01590">
    <property type="entry name" value="GAF"/>
    <property type="match status" value="1"/>
</dbReference>
<proteinExistence type="inferred from homology"/>
<organism evidence="16 17">
    <name type="scientific">Massilia consociata</name>
    <dbReference type="NCBI Taxonomy" id="760117"/>
    <lineage>
        <taxon>Bacteria</taxon>
        <taxon>Pseudomonadati</taxon>
        <taxon>Pseudomonadota</taxon>
        <taxon>Betaproteobacteria</taxon>
        <taxon>Burkholderiales</taxon>
        <taxon>Oxalobacteraceae</taxon>
        <taxon>Telluria group</taxon>
        <taxon>Massilia</taxon>
    </lineage>
</organism>
<feature type="domain" description="Histidine kinase" evidence="15">
    <location>
        <begin position="516"/>
        <end position="726"/>
    </location>
</feature>
<dbReference type="PROSITE" id="PS50109">
    <property type="entry name" value="HIS_KIN"/>
    <property type="match status" value="1"/>
</dbReference>
<dbReference type="SMART" id="SM00065">
    <property type="entry name" value="GAF"/>
    <property type="match status" value="1"/>
</dbReference>
<dbReference type="PRINTS" id="PR01033">
    <property type="entry name" value="PHYTOCHROME"/>
</dbReference>
<dbReference type="GO" id="GO:0005524">
    <property type="term" value="F:ATP binding"/>
    <property type="evidence" value="ECO:0007669"/>
    <property type="project" value="UniProtKB-KW"/>
</dbReference>
<keyword evidence="9" id="KW-0418">Kinase</keyword>
<evidence type="ECO:0000259" key="15">
    <source>
        <dbReference type="PROSITE" id="PS50109"/>
    </source>
</evidence>
<keyword evidence="10 16" id="KW-0067">ATP-binding</keyword>
<dbReference type="Pfam" id="PF02518">
    <property type="entry name" value="HATPase_c"/>
    <property type="match status" value="1"/>
</dbReference>
<evidence type="ECO:0000256" key="7">
    <source>
        <dbReference type="ARBA" id="ARBA00022679"/>
    </source>
</evidence>
<dbReference type="SMART" id="SM00388">
    <property type="entry name" value="HisKA"/>
    <property type="match status" value="1"/>
</dbReference>
<accession>A0ABV6FGV6</accession>
<evidence type="ECO:0000256" key="11">
    <source>
        <dbReference type="ARBA" id="ARBA00022991"/>
    </source>
</evidence>
<evidence type="ECO:0000256" key="8">
    <source>
        <dbReference type="ARBA" id="ARBA00022741"/>
    </source>
</evidence>
<feature type="domain" description="Phytochrome chromophore attachment site" evidence="14">
    <location>
        <begin position="149"/>
        <end position="304"/>
    </location>
</feature>
<comment type="similarity">
    <text evidence="2">In the N-terminal section; belongs to the phytochrome family.</text>
</comment>
<dbReference type="PROSITE" id="PS50046">
    <property type="entry name" value="PHYTOCHROME_2"/>
    <property type="match status" value="1"/>
</dbReference>
<dbReference type="CDD" id="cd00082">
    <property type="entry name" value="HisKA"/>
    <property type="match status" value="1"/>
</dbReference>
<dbReference type="InterPro" id="IPR001294">
    <property type="entry name" value="Phytochrome"/>
</dbReference>
<dbReference type="Pfam" id="PF00360">
    <property type="entry name" value="PHY"/>
    <property type="match status" value="1"/>
</dbReference>
<gene>
    <name evidence="16" type="ORF">ACFFJK_11785</name>
</gene>
<dbReference type="InterPro" id="IPR036890">
    <property type="entry name" value="HATPase_C_sf"/>
</dbReference>
<keyword evidence="13" id="KW-0675">Receptor</keyword>